<dbReference type="RefSeq" id="WP_170301833.1">
    <property type="nucleotide sequence ID" value="NZ_CP062803.1"/>
</dbReference>
<dbReference type="GO" id="GO:0005525">
    <property type="term" value="F:GTP binding"/>
    <property type="evidence" value="ECO:0007669"/>
    <property type="project" value="UniProtKB-KW"/>
</dbReference>
<evidence type="ECO:0000256" key="4">
    <source>
        <dbReference type="ARBA" id="ARBA00023054"/>
    </source>
</evidence>
<evidence type="ECO:0000313" key="9">
    <source>
        <dbReference type="Proteomes" id="UP000397656"/>
    </source>
</evidence>
<dbReference type="GO" id="GO:0016020">
    <property type="term" value="C:membrane"/>
    <property type="evidence" value="ECO:0007669"/>
    <property type="project" value="UniProtKB-SubCell"/>
</dbReference>
<dbReference type="PROSITE" id="PS51718">
    <property type="entry name" value="G_DYNAMIN_2"/>
    <property type="match status" value="1"/>
</dbReference>
<dbReference type="Proteomes" id="UP000397656">
    <property type="component" value="Chromosome 1"/>
</dbReference>
<sequence>MHENNIELLGQEAERLLKVKLDLLNKMMAEPGVVAVAQKGEQQYFDQTSTPELIAMLEGERTKLAGLELVLAVVGTMKAGKSTTINAIVGTEVLPNRNRPMTALPTLIRHTPGQAEPVLKFENRAPVQQLLEELREAIGRPENREHAAKLGQDDDMAELLGLIEARGAFGAHFQGPEAIFGLLKGLNDLVRLSRTLGVDFPFASYSNIDELPVIEVEFAHIDKTGNTKGRLTLLDTPGPNEADQPHLRKMLQEQLSRASAVLLVLDYTQLKSNADAELRGEIEQIAELSRGRVFTLVNKFDQTDRNSDSREKVMSYVAGDLMKGQVKPETVFPVSSRWGYLANRARHELARNNRLPDYAQHPWVKDFAEEALGRRWERQIGDMEEVRGGAKTLWEDSGFDLPLERVIRSAHGRAAIMAVQAAVDKLIGMTEKLENFLNTRETALGREANELRKLIKALLDDVARIEEIEKTKKAQAANALEALGRECGAVSKKVKVDAVAVLDAYFKNGKRIEAEAAKAKLGRTGKRSAAHGSDKTEESRKVGFLGILFGDNSKTDADLDFDPSAPLRFDDKDVAKETLDKMQHSIQEVVQKAELSIAQTLGKLITDFEGRFVSEIFEDARKIISDVKGRMGEDGFNVHFHMPGATKLALKVSAKQMVGDMVGAETVSRTGHRRQTGTWGKVCSWFNTTDLGWETYSYDVTRFVIDVEEVKKAVTKEIDKAFSALGKEIDANIKAPIEEGIAQFFDALKLEVEHIRSDLMQSIRDRERSKAEQEALIQQFANLKKVLPPLISDSQELKGDVDRIDSGEELPA</sequence>
<dbReference type="GeneID" id="98399298"/>
<dbReference type="AlphaFoldDB" id="A0A7M2GWQ2"/>
<organism evidence="8 9">
    <name type="scientific">Cupriavidus basilensis</name>
    <dbReference type="NCBI Taxonomy" id="68895"/>
    <lineage>
        <taxon>Bacteria</taxon>
        <taxon>Pseudomonadati</taxon>
        <taxon>Pseudomonadota</taxon>
        <taxon>Betaproteobacteria</taxon>
        <taxon>Burkholderiales</taxon>
        <taxon>Burkholderiaceae</taxon>
        <taxon>Cupriavidus</taxon>
    </lineage>
</organism>
<evidence type="ECO:0000256" key="1">
    <source>
        <dbReference type="ARBA" id="ARBA00004370"/>
    </source>
</evidence>
<dbReference type="GO" id="GO:0003924">
    <property type="term" value="F:GTPase activity"/>
    <property type="evidence" value="ECO:0007669"/>
    <property type="project" value="InterPro"/>
</dbReference>
<evidence type="ECO:0000259" key="7">
    <source>
        <dbReference type="PROSITE" id="PS51718"/>
    </source>
</evidence>
<dbReference type="PANTHER" id="PTHR10465:SF0">
    <property type="entry name" value="SARCALUMENIN"/>
    <property type="match status" value="1"/>
</dbReference>
<dbReference type="GO" id="GO:0008053">
    <property type="term" value="P:mitochondrial fusion"/>
    <property type="evidence" value="ECO:0007669"/>
    <property type="project" value="TreeGrafter"/>
</dbReference>
<evidence type="ECO:0000313" key="8">
    <source>
        <dbReference type="EMBL" id="QOT76577.1"/>
    </source>
</evidence>
<accession>A0A7M2GWQ2</accession>
<proteinExistence type="predicted"/>
<keyword evidence="6" id="KW-0472">Membrane</keyword>
<dbReference type="Pfam" id="PF00350">
    <property type="entry name" value="Dynamin_N"/>
    <property type="match status" value="1"/>
</dbReference>
<reference evidence="8 9" key="1">
    <citation type="submission" date="2020-10" db="EMBL/GenBank/DDBJ databases">
        <title>Complete genome sequence of Cupriavidus basilensis CCUG 49340T.</title>
        <authorList>
            <person name="Salva-Serra F."/>
            <person name="Donoso R.A."/>
            <person name="Cho K.H."/>
            <person name="Yoo J.A."/>
            <person name="Lee K."/>
            <person name="Yoon S.-H."/>
            <person name="Perez-Pantoja D."/>
            <person name="Moore E.R.B."/>
        </authorList>
    </citation>
    <scope>NUCLEOTIDE SEQUENCE [LARGE SCALE GENOMIC DNA]</scope>
    <source>
        <strain evidence="9">CCUG 49340</strain>
    </source>
</reference>
<name>A0A7M2GWQ2_9BURK</name>
<evidence type="ECO:0000256" key="6">
    <source>
        <dbReference type="ARBA" id="ARBA00023136"/>
    </source>
</evidence>
<evidence type="ECO:0000256" key="3">
    <source>
        <dbReference type="ARBA" id="ARBA00022801"/>
    </source>
</evidence>
<keyword evidence="4" id="KW-0175">Coiled coil</keyword>
<dbReference type="Gene3D" id="3.40.50.300">
    <property type="entry name" value="P-loop containing nucleotide triphosphate hydrolases"/>
    <property type="match status" value="1"/>
</dbReference>
<gene>
    <name evidence="8" type="ORF">F7R26_000210</name>
</gene>
<feature type="domain" description="Dynamin-type G" evidence="7">
    <location>
        <begin position="65"/>
        <end position="404"/>
    </location>
</feature>
<dbReference type="PANTHER" id="PTHR10465">
    <property type="entry name" value="TRANSMEMBRANE GTPASE FZO1"/>
    <property type="match status" value="1"/>
</dbReference>
<keyword evidence="2" id="KW-0547">Nucleotide-binding</keyword>
<evidence type="ECO:0000256" key="2">
    <source>
        <dbReference type="ARBA" id="ARBA00022741"/>
    </source>
</evidence>
<dbReference type="SUPFAM" id="SSF52540">
    <property type="entry name" value="P-loop containing nucleoside triphosphate hydrolases"/>
    <property type="match status" value="1"/>
</dbReference>
<keyword evidence="5" id="KW-0342">GTP-binding</keyword>
<comment type="subcellular location">
    <subcellularLocation>
        <location evidence="1">Membrane</location>
    </subcellularLocation>
</comment>
<dbReference type="InterPro" id="IPR030381">
    <property type="entry name" value="G_DYNAMIN_dom"/>
</dbReference>
<evidence type="ECO:0000256" key="5">
    <source>
        <dbReference type="ARBA" id="ARBA00023134"/>
    </source>
</evidence>
<dbReference type="InterPro" id="IPR027417">
    <property type="entry name" value="P-loop_NTPase"/>
</dbReference>
<protein>
    <submittedName>
        <fullName evidence="8">Dynamin family protein</fullName>
    </submittedName>
</protein>
<dbReference type="InterPro" id="IPR045063">
    <property type="entry name" value="Dynamin_N"/>
</dbReference>
<dbReference type="EMBL" id="CP062803">
    <property type="protein sequence ID" value="QOT76577.1"/>
    <property type="molecule type" value="Genomic_DNA"/>
</dbReference>
<keyword evidence="3" id="KW-0378">Hydrolase</keyword>
<dbReference type="InterPro" id="IPR027094">
    <property type="entry name" value="Mitofusin_fam"/>
</dbReference>